<feature type="region of interest" description="Disordered" evidence="1">
    <location>
        <begin position="226"/>
        <end position="322"/>
    </location>
</feature>
<evidence type="ECO:0000313" key="3">
    <source>
        <dbReference type="EMBL" id="KAF0648408.1"/>
    </source>
</evidence>
<dbReference type="EMBL" id="MIFZ01000309">
    <property type="protein sequence ID" value="OSY49782.1"/>
    <property type="molecule type" value="Genomic_DNA"/>
</dbReference>
<evidence type="ECO:0008006" key="7">
    <source>
        <dbReference type="Google" id="ProtNLM"/>
    </source>
</evidence>
<dbReference type="Proteomes" id="UP000194318">
    <property type="component" value="Unassembled WGS sequence"/>
</dbReference>
<evidence type="ECO:0000256" key="1">
    <source>
        <dbReference type="SAM" id="MobiDB-lite"/>
    </source>
</evidence>
<evidence type="ECO:0000313" key="4">
    <source>
        <dbReference type="EMBL" id="OSY49782.1"/>
    </source>
</evidence>
<dbReference type="EMBL" id="ASYR01000024">
    <property type="protein sequence ID" value="KAF0648408.1"/>
    <property type="molecule type" value="Genomic_DNA"/>
</dbReference>
<proteinExistence type="predicted"/>
<feature type="compositionally biased region" description="Pro residues" evidence="1">
    <location>
        <begin position="229"/>
        <end position="241"/>
    </location>
</feature>
<evidence type="ECO:0000256" key="2">
    <source>
        <dbReference type="SAM" id="SignalP"/>
    </source>
</evidence>
<dbReference type="GeneID" id="91407207"/>
<dbReference type="AlphaFoldDB" id="A0A1Y2NQK4"/>
<reference evidence="4 5" key="2">
    <citation type="submission" date="2016-09" db="EMBL/GenBank/DDBJ databases">
        <title>Streptomyces fradiae DSM40063, a candidate organism with high potential of specific P450 cytochromes.</title>
        <authorList>
            <person name="Grumaz C."/>
            <person name="Vainshtein Y."/>
            <person name="Kirstahler P."/>
            <person name="Sohn K."/>
        </authorList>
    </citation>
    <scope>NUCLEOTIDE SEQUENCE [LARGE SCALE GENOMIC DNA]</scope>
    <source>
        <strain evidence="4 5">DSM 40063</strain>
    </source>
</reference>
<feature type="signal peptide" evidence="2">
    <location>
        <begin position="1"/>
        <end position="23"/>
    </location>
</feature>
<feature type="compositionally biased region" description="Low complexity" evidence="1">
    <location>
        <begin position="301"/>
        <end position="322"/>
    </location>
</feature>
<dbReference type="RefSeq" id="WP_261344845.1">
    <property type="nucleotide sequence ID" value="NZ_ASYR01000024.1"/>
</dbReference>
<reference evidence="3 6" key="1">
    <citation type="submission" date="2013-05" db="EMBL/GenBank/DDBJ databases">
        <title>Genome Sequence of Streptomyces fradiae.</title>
        <authorList>
            <person name="Kirby R."/>
        </authorList>
    </citation>
    <scope>NUCLEOTIDE SEQUENCE [LARGE SCALE GENOMIC DNA]</scope>
    <source>
        <strain evidence="3 6">ATCC 10745</strain>
    </source>
</reference>
<organism evidence="4 5">
    <name type="scientific">Streptomyces fradiae ATCC 10745 = DSM 40063</name>
    <dbReference type="NCBI Taxonomy" id="1319510"/>
    <lineage>
        <taxon>Bacteria</taxon>
        <taxon>Bacillati</taxon>
        <taxon>Actinomycetota</taxon>
        <taxon>Actinomycetes</taxon>
        <taxon>Kitasatosporales</taxon>
        <taxon>Streptomycetaceae</taxon>
        <taxon>Streptomyces</taxon>
    </lineage>
</organism>
<keyword evidence="2" id="KW-0732">Signal</keyword>
<feature type="region of interest" description="Disordered" evidence="1">
    <location>
        <begin position="63"/>
        <end position="82"/>
    </location>
</feature>
<accession>A0A1Y2NQK4</accession>
<feature type="chain" id="PRO_5012033803" description="Lipoprotein" evidence="2">
    <location>
        <begin position="24"/>
        <end position="322"/>
    </location>
</feature>
<feature type="compositionally biased region" description="Basic and acidic residues" evidence="1">
    <location>
        <begin position="286"/>
        <end position="300"/>
    </location>
</feature>
<evidence type="ECO:0000313" key="6">
    <source>
        <dbReference type="Proteomes" id="UP000731519"/>
    </source>
</evidence>
<keyword evidence="6" id="KW-1185">Reference proteome</keyword>
<name>A0A1Y2NQK4_STRFR</name>
<comment type="caution">
    <text evidence="4">The sequence shown here is derived from an EMBL/GenBank/DDBJ whole genome shotgun (WGS) entry which is preliminary data.</text>
</comment>
<sequence>MTPHRRRPAVRRAARLVPPVAAAALLLPLAACGDAGELRGAGATPTAVGPVRLWPDLPPVTAPPLDYGESDTRRVPGVRVPEGGVRDVDPVAVVRAELAADAEGQGGGDGVDERTARAVRRCGTAPEACPVLRPYYRDLTGDGREELILAVRVADQQVAVRCYLAEGGGLTRVMSTVEQLVSVELAGRDLILRAVSAGIPGYEYRTAWSWDARQGTMLPARDEIVRVKPTPPPPAPLPPAGAPSADRTAADRTPADQPSADRPSVGGPPAREPGAEPEAAGTAPAPEREPERDPEREPEARTAYGPAPQARTAARAAAAGPR</sequence>
<feature type="compositionally biased region" description="Low complexity" evidence="1">
    <location>
        <begin position="276"/>
        <end position="285"/>
    </location>
</feature>
<protein>
    <recommendedName>
        <fullName evidence="7">Lipoprotein</fullName>
    </recommendedName>
</protein>
<dbReference type="Proteomes" id="UP000731519">
    <property type="component" value="Unassembled WGS sequence"/>
</dbReference>
<evidence type="ECO:0000313" key="5">
    <source>
        <dbReference type="Proteomes" id="UP000194318"/>
    </source>
</evidence>
<gene>
    <name evidence="4" type="ORF">BG846_04645</name>
    <name evidence="3" type="ORF">K701_18440</name>
</gene>